<evidence type="ECO:0000256" key="1">
    <source>
        <dbReference type="SAM" id="MobiDB-lite"/>
    </source>
</evidence>
<evidence type="ECO:0000313" key="2">
    <source>
        <dbReference type="EMBL" id="XDQ45808.1"/>
    </source>
</evidence>
<name>A0AB39QQM7_9ACTN</name>
<dbReference type="AlphaFoldDB" id="A0AB39QQM7"/>
<feature type="region of interest" description="Disordered" evidence="1">
    <location>
        <begin position="1"/>
        <end position="23"/>
    </location>
</feature>
<sequence>MERVLTAAEQAGERRNPANTDAPVQLVVVLREDTSDEDDEDDDWS</sequence>
<dbReference type="RefSeq" id="WP_369224674.1">
    <property type="nucleotide sequence ID" value="NZ_CP163441.1"/>
</dbReference>
<proteinExistence type="predicted"/>
<accession>A0AB39QQM7</accession>
<dbReference type="EMBL" id="CP163441">
    <property type="protein sequence ID" value="XDQ45808.1"/>
    <property type="molecule type" value="Genomic_DNA"/>
</dbReference>
<gene>
    <name evidence="2" type="ORF">AB5J52_28115</name>
</gene>
<protein>
    <submittedName>
        <fullName evidence="2">Uncharacterized protein</fullName>
    </submittedName>
</protein>
<organism evidence="2">
    <name type="scientific">Streptomyces sp. R39</name>
    <dbReference type="NCBI Taxonomy" id="3238631"/>
    <lineage>
        <taxon>Bacteria</taxon>
        <taxon>Bacillati</taxon>
        <taxon>Actinomycetota</taxon>
        <taxon>Actinomycetes</taxon>
        <taxon>Kitasatosporales</taxon>
        <taxon>Streptomycetaceae</taxon>
        <taxon>Streptomyces</taxon>
    </lineage>
</organism>
<reference evidence="2" key="1">
    <citation type="submission" date="2024-07" db="EMBL/GenBank/DDBJ databases">
        <authorList>
            <person name="Yu S.T."/>
        </authorList>
    </citation>
    <scope>NUCLEOTIDE SEQUENCE</scope>
    <source>
        <strain evidence="2">R39</strain>
    </source>
</reference>